<feature type="domain" description="Phosphoribosyltransferase" evidence="1">
    <location>
        <begin position="247"/>
        <end position="332"/>
    </location>
</feature>
<dbReference type="Pfam" id="PF14681">
    <property type="entry name" value="UPRTase"/>
    <property type="match status" value="1"/>
</dbReference>
<dbReference type="RefSeq" id="XP_044657958.1">
    <property type="nucleotide sequence ID" value="XM_044802023.1"/>
</dbReference>
<dbReference type="EMBL" id="BOLY01000004">
    <property type="protein sequence ID" value="GIZ43471.1"/>
    <property type="molecule type" value="Genomic_DNA"/>
</dbReference>
<evidence type="ECO:0000313" key="2">
    <source>
        <dbReference type="EMBL" id="GIZ43471.1"/>
    </source>
</evidence>
<reference evidence="2 3" key="1">
    <citation type="submission" date="2021-01" db="EMBL/GenBank/DDBJ databases">
        <title>Cercospora kikuchii MAFF 305040 whole genome shotgun sequence.</title>
        <authorList>
            <person name="Kashiwa T."/>
            <person name="Suzuki T."/>
        </authorList>
    </citation>
    <scope>NUCLEOTIDE SEQUENCE [LARGE SCALE GENOMIC DNA]</scope>
    <source>
        <strain evidence="2 3">MAFF 305040</strain>
    </source>
</reference>
<dbReference type="Proteomes" id="UP000825890">
    <property type="component" value="Unassembled WGS sequence"/>
</dbReference>
<dbReference type="InterPro" id="IPR000836">
    <property type="entry name" value="PRTase_dom"/>
</dbReference>
<dbReference type="OrthoDB" id="5416609at2759"/>
<dbReference type="InterPro" id="IPR029057">
    <property type="entry name" value="PRTase-like"/>
</dbReference>
<evidence type="ECO:0000313" key="3">
    <source>
        <dbReference type="Proteomes" id="UP000825890"/>
    </source>
</evidence>
<dbReference type="Gene3D" id="3.40.50.2020">
    <property type="match status" value="1"/>
</dbReference>
<keyword evidence="3" id="KW-1185">Reference proteome</keyword>
<comment type="caution">
    <text evidence="2">The sequence shown here is derived from an EMBL/GenBank/DDBJ whole genome shotgun (WGS) entry which is preliminary data.</text>
</comment>
<dbReference type="GeneID" id="68292273"/>
<dbReference type="SUPFAM" id="SSF52540">
    <property type="entry name" value="P-loop containing nucleoside triphosphate hydrolases"/>
    <property type="match status" value="1"/>
</dbReference>
<protein>
    <recommendedName>
        <fullName evidence="1">Phosphoribosyltransferase domain-containing protein</fullName>
    </recommendedName>
</protein>
<name>A0A9P3FDK3_9PEZI</name>
<dbReference type="SUPFAM" id="SSF53271">
    <property type="entry name" value="PRTase-like"/>
    <property type="match status" value="1"/>
</dbReference>
<organism evidence="2 3">
    <name type="scientific">Cercospora kikuchii</name>
    <dbReference type="NCBI Taxonomy" id="84275"/>
    <lineage>
        <taxon>Eukaryota</taxon>
        <taxon>Fungi</taxon>
        <taxon>Dikarya</taxon>
        <taxon>Ascomycota</taxon>
        <taxon>Pezizomycotina</taxon>
        <taxon>Dothideomycetes</taxon>
        <taxon>Dothideomycetidae</taxon>
        <taxon>Mycosphaerellales</taxon>
        <taxon>Mycosphaerellaceae</taxon>
        <taxon>Cercospora</taxon>
    </lineage>
</organism>
<sequence>MATNKPKIVGLYGVPGSGKTYLKGELKFSLDENQYPFYDGSEILALVTDGSLDSFKAMTRTGEHIKEHMQREMTKLRELCVANGIFFTSVQEPRSASDEQSFSLQPDVARLLTDCVAVPREEIKYVNTSRALSILDEQLRAAYATATTLLYPCHCNRRQPARYQNVARSRSKSRTVVVGPPSLRSRSMEAVLTSDIAAEKLRRDFTRALLPNSSDKLQIPAFQVGTLAQLHLSTSQHWSIGVRNAGDKNAVKLLMSATRDTKVSGRALQAADCKIGRYLPDLIGLESFKMSHVQGGYTAGHRLQNEKQTTIIALMRGGEPMAFVVHDTLPSHKPNSYMPYNLDSVINSGKSIADHINHIRTFNLAARIVIIAGIVDRCAPYLYETNTLGRGGTDTGNRLFNITDLDR</sequence>
<dbReference type="AlphaFoldDB" id="A0A9P3FDK3"/>
<proteinExistence type="predicted"/>
<dbReference type="InterPro" id="IPR027417">
    <property type="entry name" value="P-loop_NTPase"/>
</dbReference>
<gene>
    <name evidence="2" type="ORF">CKM354_000669800</name>
</gene>
<evidence type="ECO:0000259" key="1">
    <source>
        <dbReference type="Pfam" id="PF14681"/>
    </source>
</evidence>
<accession>A0A9P3FDK3</accession>